<evidence type="ECO:0000313" key="5">
    <source>
        <dbReference type="Proteomes" id="UP000238071"/>
    </source>
</evidence>
<dbReference type="PANTHER" id="PTHR42879">
    <property type="entry name" value="3-OXOACYL-(ACYL-CARRIER-PROTEIN) REDUCTASE"/>
    <property type="match status" value="1"/>
</dbReference>
<evidence type="ECO:0000256" key="1">
    <source>
        <dbReference type="ARBA" id="ARBA00006484"/>
    </source>
</evidence>
<dbReference type="InterPro" id="IPR011285">
    <property type="entry name" value="FabG-rel"/>
</dbReference>
<dbReference type="PRINTS" id="PR00080">
    <property type="entry name" value="SDRFAMILY"/>
</dbReference>
<dbReference type="NCBIfam" id="NF009466">
    <property type="entry name" value="PRK12826.1-2"/>
    <property type="match status" value="1"/>
</dbReference>
<dbReference type="NCBIfam" id="TIGR01831">
    <property type="entry name" value="fabG_rel"/>
    <property type="match status" value="1"/>
</dbReference>
<evidence type="ECO:0000256" key="2">
    <source>
        <dbReference type="ARBA" id="ARBA00023002"/>
    </source>
</evidence>
<dbReference type="Gene3D" id="3.40.50.720">
    <property type="entry name" value="NAD(P)-binding Rossmann-like Domain"/>
    <property type="match status" value="1"/>
</dbReference>
<dbReference type="FunFam" id="3.40.50.720:FF:000173">
    <property type="entry name" value="3-oxoacyl-[acyl-carrier protein] reductase"/>
    <property type="match status" value="1"/>
</dbReference>
<dbReference type="PRINTS" id="PR00081">
    <property type="entry name" value="GDHRDH"/>
</dbReference>
<comment type="caution">
    <text evidence="4">The sequence shown here is derived from an EMBL/GenBank/DDBJ whole genome shotgun (WGS) entry which is preliminary data.</text>
</comment>
<dbReference type="RefSeq" id="WP_104422654.1">
    <property type="nucleotide sequence ID" value="NZ_PTIY01000002.1"/>
</dbReference>
<keyword evidence="2" id="KW-0560">Oxidoreductase</keyword>
<dbReference type="GO" id="GO:0016491">
    <property type="term" value="F:oxidoreductase activity"/>
    <property type="evidence" value="ECO:0007669"/>
    <property type="project" value="UniProtKB-KW"/>
</dbReference>
<dbReference type="InterPro" id="IPR036291">
    <property type="entry name" value="NAD(P)-bd_dom_sf"/>
</dbReference>
<dbReference type="OrthoDB" id="9804774at2"/>
<feature type="domain" description="Ketoreductase" evidence="3">
    <location>
        <begin position="3"/>
        <end position="189"/>
    </location>
</feature>
<dbReference type="CDD" id="cd05333">
    <property type="entry name" value="BKR_SDR_c"/>
    <property type="match status" value="1"/>
</dbReference>
<sequence length="241" mass="26063">MNKTVLVTGSSRGIGKAIALYLAKQGFDLVIHCRSQRAQAEEVKAEVERLGRDARILQFDIADREQCSEQINQDIENHGAYYGVVCNAGITADNAFPSLTGEQWDSVIHSNLDGFYNVLQPVVMPMVRRRRPGRIVTLSSVSGLMGNRGQVNYSAAKAGIIGATKALALELAKRDITVNCVAPGLIETDMVSELPSDEIKKMIPARRVGSPKEVAAVVAFLMSEDAAYVTRQVISVNGGLC</sequence>
<protein>
    <submittedName>
        <fullName evidence="4">3-oxoacyl-[acyl-carrier protein] reductase</fullName>
    </submittedName>
</protein>
<evidence type="ECO:0000313" key="4">
    <source>
        <dbReference type="EMBL" id="PPK73078.1"/>
    </source>
</evidence>
<dbReference type="SMART" id="SM00822">
    <property type="entry name" value="PKS_KR"/>
    <property type="match status" value="1"/>
</dbReference>
<reference evidence="4 5" key="1">
    <citation type="submission" date="2018-02" db="EMBL/GenBank/DDBJ databases">
        <title>Subsurface microbial communities from deep shales in Ohio and West Virginia, USA.</title>
        <authorList>
            <person name="Wrighton K."/>
        </authorList>
    </citation>
    <scope>NUCLEOTIDE SEQUENCE [LARGE SCALE GENOMIC DNA]</scope>
    <source>
        <strain evidence="4 5">OWC-G53F</strain>
    </source>
</reference>
<comment type="similarity">
    <text evidence="1">Belongs to the short-chain dehydrogenases/reductases (SDR) family.</text>
</comment>
<dbReference type="PANTHER" id="PTHR42879:SF2">
    <property type="entry name" value="3-OXOACYL-[ACYL-CARRIER-PROTEIN] REDUCTASE FABG"/>
    <property type="match status" value="1"/>
</dbReference>
<dbReference type="Proteomes" id="UP000238071">
    <property type="component" value="Unassembled WGS sequence"/>
</dbReference>
<dbReference type="InterPro" id="IPR050259">
    <property type="entry name" value="SDR"/>
</dbReference>
<dbReference type="InterPro" id="IPR002347">
    <property type="entry name" value="SDR_fam"/>
</dbReference>
<name>A0A2S6H6I9_9GAMM</name>
<keyword evidence="5" id="KW-1185">Reference proteome</keyword>
<dbReference type="AlphaFoldDB" id="A0A2S6H6I9"/>
<dbReference type="NCBIfam" id="NF004200">
    <property type="entry name" value="PRK05653.1-5"/>
    <property type="match status" value="1"/>
</dbReference>
<proteinExistence type="inferred from homology"/>
<gene>
    <name evidence="4" type="ORF">B0F88_10257</name>
</gene>
<dbReference type="Pfam" id="PF13561">
    <property type="entry name" value="adh_short_C2"/>
    <property type="match status" value="1"/>
</dbReference>
<dbReference type="EMBL" id="PTIY01000002">
    <property type="protein sequence ID" value="PPK73078.1"/>
    <property type="molecule type" value="Genomic_DNA"/>
</dbReference>
<evidence type="ECO:0000259" key="3">
    <source>
        <dbReference type="SMART" id="SM00822"/>
    </source>
</evidence>
<organism evidence="4 5">
    <name type="scientific">Methylobacter tundripaludum</name>
    <dbReference type="NCBI Taxonomy" id="173365"/>
    <lineage>
        <taxon>Bacteria</taxon>
        <taxon>Pseudomonadati</taxon>
        <taxon>Pseudomonadota</taxon>
        <taxon>Gammaproteobacteria</taxon>
        <taxon>Methylococcales</taxon>
        <taxon>Methylococcaceae</taxon>
        <taxon>Methylobacter</taxon>
    </lineage>
</organism>
<dbReference type="SUPFAM" id="SSF51735">
    <property type="entry name" value="NAD(P)-binding Rossmann-fold domains"/>
    <property type="match status" value="1"/>
</dbReference>
<accession>A0A2S6H6I9</accession>
<dbReference type="InterPro" id="IPR057326">
    <property type="entry name" value="KR_dom"/>
</dbReference>